<organism evidence="1 2">
    <name type="scientific">Araneus ventricosus</name>
    <name type="common">Orbweaver spider</name>
    <name type="synonym">Epeira ventricosa</name>
    <dbReference type="NCBI Taxonomy" id="182803"/>
    <lineage>
        <taxon>Eukaryota</taxon>
        <taxon>Metazoa</taxon>
        <taxon>Ecdysozoa</taxon>
        <taxon>Arthropoda</taxon>
        <taxon>Chelicerata</taxon>
        <taxon>Arachnida</taxon>
        <taxon>Araneae</taxon>
        <taxon>Araneomorphae</taxon>
        <taxon>Entelegynae</taxon>
        <taxon>Araneoidea</taxon>
        <taxon>Araneidae</taxon>
        <taxon>Araneus</taxon>
    </lineage>
</organism>
<dbReference type="InterPro" id="IPR036397">
    <property type="entry name" value="RNaseH_sf"/>
</dbReference>
<dbReference type="GO" id="GO:0003676">
    <property type="term" value="F:nucleic acid binding"/>
    <property type="evidence" value="ECO:0007669"/>
    <property type="project" value="InterPro"/>
</dbReference>
<reference evidence="1 2" key="1">
    <citation type="journal article" date="2019" name="Sci. Rep.">
        <title>Orb-weaving spider Araneus ventricosus genome elucidates the spidroin gene catalogue.</title>
        <authorList>
            <person name="Kono N."/>
            <person name="Nakamura H."/>
            <person name="Ohtoshi R."/>
            <person name="Moran D.A.P."/>
            <person name="Shinohara A."/>
            <person name="Yoshida Y."/>
            <person name="Fujiwara M."/>
            <person name="Mori M."/>
            <person name="Tomita M."/>
            <person name="Arakawa K."/>
        </authorList>
    </citation>
    <scope>NUCLEOTIDE SEQUENCE [LARGE SCALE GENOMIC DNA]</scope>
</reference>
<gene>
    <name evidence="1" type="ORF">AVEN_213412_1</name>
</gene>
<evidence type="ECO:0000313" key="2">
    <source>
        <dbReference type="Proteomes" id="UP000499080"/>
    </source>
</evidence>
<proteinExistence type="predicted"/>
<sequence>MFTQNLCSAACNRRSKAQTLIKFFDLEVFDRPSDSPEHVPSDYHLSRYPTIFSRGRCLATDEKVQTALNNWLSSQAIEFYKGGFTRGQHCLDNKCMHEKKERKREQRHVVVPS</sequence>
<name>A0A4Y2QC77_ARAVE</name>
<evidence type="ECO:0000313" key="1">
    <source>
        <dbReference type="EMBL" id="GBN61768.1"/>
    </source>
</evidence>
<accession>A0A4Y2QC77</accession>
<dbReference type="OrthoDB" id="8190546at2759"/>
<protein>
    <recommendedName>
        <fullName evidence="3">Histone-lysine N-methyltransferase SETMAR</fullName>
    </recommendedName>
</protein>
<keyword evidence="2" id="KW-1185">Reference proteome</keyword>
<comment type="caution">
    <text evidence="1">The sequence shown here is derived from an EMBL/GenBank/DDBJ whole genome shotgun (WGS) entry which is preliminary data.</text>
</comment>
<evidence type="ECO:0008006" key="3">
    <source>
        <dbReference type="Google" id="ProtNLM"/>
    </source>
</evidence>
<dbReference type="EMBL" id="BGPR01013688">
    <property type="protein sequence ID" value="GBN61768.1"/>
    <property type="molecule type" value="Genomic_DNA"/>
</dbReference>
<dbReference type="Proteomes" id="UP000499080">
    <property type="component" value="Unassembled WGS sequence"/>
</dbReference>
<dbReference type="Gene3D" id="3.30.420.10">
    <property type="entry name" value="Ribonuclease H-like superfamily/Ribonuclease H"/>
    <property type="match status" value="1"/>
</dbReference>
<dbReference type="AlphaFoldDB" id="A0A4Y2QC77"/>